<accession>A0A370I390</accession>
<proteinExistence type="predicted"/>
<protein>
    <submittedName>
        <fullName evidence="2">Uncharacterized protein</fullName>
    </submittedName>
</protein>
<gene>
    <name evidence="2" type="ORF">DFR76_107428</name>
</gene>
<comment type="caution">
    <text evidence="2">The sequence shown here is derived from an EMBL/GenBank/DDBJ whole genome shotgun (WGS) entry which is preliminary data.</text>
</comment>
<keyword evidence="3" id="KW-1185">Reference proteome</keyword>
<feature type="region of interest" description="Disordered" evidence="1">
    <location>
        <begin position="229"/>
        <end position="248"/>
    </location>
</feature>
<reference evidence="2 3" key="1">
    <citation type="submission" date="2018-07" db="EMBL/GenBank/DDBJ databases">
        <title>Genomic Encyclopedia of Type Strains, Phase IV (KMG-IV): sequencing the most valuable type-strain genomes for metagenomic binning, comparative biology and taxonomic classification.</title>
        <authorList>
            <person name="Goeker M."/>
        </authorList>
    </citation>
    <scope>NUCLEOTIDE SEQUENCE [LARGE SCALE GENOMIC DNA]</scope>
    <source>
        <strain evidence="2 3">DSM 44290</strain>
    </source>
</reference>
<dbReference type="STRING" id="1210086.GCA_001613105_03248"/>
<name>A0A370I390_9NOCA</name>
<evidence type="ECO:0000313" key="3">
    <source>
        <dbReference type="Proteomes" id="UP000254869"/>
    </source>
</evidence>
<organism evidence="2 3">
    <name type="scientific">Nocardia pseudobrasiliensis</name>
    <dbReference type="NCBI Taxonomy" id="45979"/>
    <lineage>
        <taxon>Bacteria</taxon>
        <taxon>Bacillati</taxon>
        <taxon>Actinomycetota</taxon>
        <taxon>Actinomycetes</taxon>
        <taxon>Mycobacteriales</taxon>
        <taxon>Nocardiaceae</taxon>
        <taxon>Nocardia</taxon>
    </lineage>
</organism>
<dbReference type="AlphaFoldDB" id="A0A370I390"/>
<dbReference type="EMBL" id="QQBC01000007">
    <property type="protein sequence ID" value="RDI65050.1"/>
    <property type="molecule type" value="Genomic_DNA"/>
</dbReference>
<feature type="compositionally biased region" description="Basic and acidic residues" evidence="1">
    <location>
        <begin position="229"/>
        <end position="246"/>
    </location>
</feature>
<dbReference type="RefSeq" id="WP_147287996.1">
    <property type="nucleotide sequence ID" value="NZ_QQBC01000007.1"/>
</dbReference>
<evidence type="ECO:0000256" key="1">
    <source>
        <dbReference type="SAM" id="MobiDB-lite"/>
    </source>
</evidence>
<sequence length="395" mass="44224">MDTVDFARVVAEFGVGNALLVEPGAPAATQVPAKWAGVVVGDEPRARRAAATALWTLDMLMLLPRFAAALDECLDDVRVCLLRGDWVLLYAFRKPFQAHEFRIGWEPETFGPDLPPHWDSLPTALRNFLRTVHAGFTDLDGISFGPTRPRDMRTYRALSLEEPVRNWEADQDIPGDRMTLVTQGMGGTRYFVSPNLPGGTIGWEFGGNLDKPLEFDETLDELMSKGFQLERDRAAEPEKPPEDPRRTLSRVRSMRAARAVVWSSELTEEIARARIRGLVAELLRALGGQFRVRPQDGPDGEMILPCDDGAGAMYDLDRLEVNYFLDQPWPDPPDIYPSVIMRIWEQLGWPVTPATDPYGIVAQARTADWYELTLALRHDVLRLAVTSPGFVRSPA</sequence>
<dbReference type="Proteomes" id="UP000254869">
    <property type="component" value="Unassembled WGS sequence"/>
</dbReference>
<evidence type="ECO:0000313" key="2">
    <source>
        <dbReference type="EMBL" id="RDI65050.1"/>
    </source>
</evidence>